<evidence type="ECO:0000259" key="2">
    <source>
        <dbReference type="Pfam" id="PF01323"/>
    </source>
</evidence>
<comment type="caution">
    <text evidence="3">The sequence shown here is derived from an EMBL/GenBank/DDBJ whole genome shotgun (WGS) entry which is preliminary data.</text>
</comment>
<keyword evidence="4" id="KW-1185">Reference proteome</keyword>
<comment type="similarity">
    <text evidence="1">Belongs to the GST superfamily. NadH family.</text>
</comment>
<dbReference type="GO" id="GO:0018845">
    <property type="term" value="F:2-hydroxychromene-2-carboxylate isomerase activity"/>
    <property type="evidence" value="ECO:0007669"/>
    <property type="project" value="UniProtKB-UniRule"/>
</dbReference>
<proteinExistence type="inferred from homology"/>
<dbReference type="InterPro" id="IPR036249">
    <property type="entry name" value="Thioredoxin-like_sf"/>
</dbReference>
<dbReference type="SUPFAM" id="SSF52833">
    <property type="entry name" value="Thioredoxin-like"/>
    <property type="match status" value="1"/>
</dbReference>
<dbReference type="InterPro" id="IPR014440">
    <property type="entry name" value="HCCAis_GSTk"/>
</dbReference>
<dbReference type="PIRSF" id="PIRSF006386">
    <property type="entry name" value="HCCAis_GSTk"/>
    <property type="match status" value="1"/>
</dbReference>
<dbReference type="InterPro" id="IPR001853">
    <property type="entry name" value="DSBA-like_thioredoxin_dom"/>
</dbReference>
<dbReference type="GO" id="GO:1901170">
    <property type="term" value="P:naphthalene catabolic process"/>
    <property type="evidence" value="ECO:0007669"/>
    <property type="project" value="InterPro"/>
</dbReference>
<dbReference type="GO" id="GO:0004602">
    <property type="term" value="F:glutathione peroxidase activity"/>
    <property type="evidence" value="ECO:0007669"/>
    <property type="project" value="TreeGrafter"/>
</dbReference>
<accession>A0A553WGU5</accession>
<dbReference type="PANTHER" id="PTHR42943:SF2">
    <property type="entry name" value="GLUTATHIONE S-TRANSFERASE KAPPA 1"/>
    <property type="match status" value="1"/>
</dbReference>
<dbReference type="EMBL" id="VKKU01000001">
    <property type="protein sequence ID" value="TSB03916.1"/>
    <property type="molecule type" value="Genomic_DNA"/>
</dbReference>
<dbReference type="InterPro" id="IPR051924">
    <property type="entry name" value="GST_Kappa/NadH"/>
</dbReference>
<dbReference type="Proteomes" id="UP000320160">
    <property type="component" value="Unassembled WGS sequence"/>
</dbReference>
<evidence type="ECO:0000313" key="3">
    <source>
        <dbReference type="EMBL" id="TSB03916.1"/>
    </source>
</evidence>
<organism evidence="3 4">
    <name type="scientific">Sphingorhabdus contaminans</name>
    <dbReference type="NCBI Taxonomy" id="1343899"/>
    <lineage>
        <taxon>Bacteria</taxon>
        <taxon>Pseudomonadati</taxon>
        <taxon>Pseudomonadota</taxon>
        <taxon>Alphaproteobacteria</taxon>
        <taxon>Sphingomonadales</taxon>
        <taxon>Sphingomonadaceae</taxon>
        <taxon>Sphingorhabdus</taxon>
    </lineage>
</organism>
<sequence>MSKTIEFLFDFGGPNSYLAHKVLPDLCARTGAEAVYTPILLGGLFKLTNNQAPLIRYAETPAKRNYEMLEFERFVKAHNIPFRMNPHFPINSLHLMRGAVAAQHLGCFMPYVEAIMAAMWEKEINTGDPDAVRSVLDNAGLDSAALLAKADDPDVKAELVANTDKAAERGAFGVPTFFVGTEMFWGKERMGQVEDALAA</sequence>
<dbReference type="Gene3D" id="3.40.30.10">
    <property type="entry name" value="Glutaredoxin"/>
    <property type="match status" value="1"/>
</dbReference>
<dbReference type="InterPro" id="IPR044087">
    <property type="entry name" value="NahD-like"/>
</dbReference>
<keyword evidence="1 3" id="KW-0413">Isomerase</keyword>
<dbReference type="CDD" id="cd03022">
    <property type="entry name" value="DsbA_HCCA_Iso"/>
    <property type="match status" value="1"/>
</dbReference>
<protein>
    <recommendedName>
        <fullName evidence="1">2-hydroxychromene-2-carboxylate isomerase</fullName>
        <ecNumber evidence="1">5.99.1.4</ecNumber>
    </recommendedName>
</protein>
<evidence type="ECO:0000313" key="4">
    <source>
        <dbReference type="Proteomes" id="UP000320160"/>
    </source>
</evidence>
<comment type="catalytic activity">
    <reaction evidence="1">
        <text>2-hydroxychromene-2-carboxylate = (3E)-4-(2-hydroxyphenyl)-2-oxobut-3-enoate</text>
        <dbReference type="Rhea" id="RHEA:27401"/>
        <dbReference type="ChEBI" id="CHEBI:59350"/>
        <dbReference type="ChEBI" id="CHEBI:59353"/>
        <dbReference type="EC" id="5.99.1.4"/>
    </reaction>
</comment>
<dbReference type="GO" id="GO:0004364">
    <property type="term" value="F:glutathione transferase activity"/>
    <property type="evidence" value="ECO:0007669"/>
    <property type="project" value="TreeGrafter"/>
</dbReference>
<dbReference type="PANTHER" id="PTHR42943">
    <property type="entry name" value="GLUTATHIONE S-TRANSFERASE KAPPA"/>
    <property type="match status" value="1"/>
</dbReference>
<feature type="domain" description="DSBA-like thioredoxin" evidence="2">
    <location>
        <begin position="4"/>
        <end position="198"/>
    </location>
</feature>
<dbReference type="GO" id="GO:0006749">
    <property type="term" value="P:glutathione metabolic process"/>
    <property type="evidence" value="ECO:0007669"/>
    <property type="project" value="TreeGrafter"/>
</dbReference>
<evidence type="ECO:0000256" key="1">
    <source>
        <dbReference type="PIRNR" id="PIRNR006386"/>
    </source>
</evidence>
<dbReference type="OrthoDB" id="5244108at2"/>
<dbReference type="AlphaFoldDB" id="A0A553WGU5"/>
<name>A0A553WGU5_9SPHN</name>
<dbReference type="Pfam" id="PF01323">
    <property type="entry name" value="DSBA"/>
    <property type="match status" value="1"/>
</dbReference>
<gene>
    <name evidence="3" type="ORF">FOM92_00250</name>
</gene>
<dbReference type="RefSeq" id="WP_143774773.1">
    <property type="nucleotide sequence ID" value="NZ_VKKU01000001.1"/>
</dbReference>
<reference evidence="3 4" key="1">
    <citation type="submission" date="2019-07" db="EMBL/GenBank/DDBJ databases">
        <authorList>
            <person name="Park M."/>
        </authorList>
    </citation>
    <scope>NUCLEOTIDE SEQUENCE [LARGE SCALE GENOMIC DNA]</scope>
    <source>
        <strain evidence="3 4">KCTC32445</strain>
    </source>
</reference>
<dbReference type="EC" id="5.99.1.4" evidence="1"/>